<keyword evidence="1" id="KW-0732">Signal</keyword>
<evidence type="ECO:0000313" key="3">
    <source>
        <dbReference type="EMBL" id="CAD7286327.1"/>
    </source>
</evidence>
<evidence type="ECO:0000313" key="4">
    <source>
        <dbReference type="Proteomes" id="UP000789359"/>
    </source>
</evidence>
<evidence type="ECO:0000256" key="1">
    <source>
        <dbReference type="SAM" id="SignalP"/>
    </source>
</evidence>
<dbReference type="EMBL" id="CAJHOE010000001">
    <property type="protein sequence ID" value="CAD7286327.1"/>
    <property type="molecule type" value="Genomic_DNA"/>
</dbReference>
<dbReference type="Proteomes" id="UP000789359">
    <property type="component" value="Unassembled WGS sequence"/>
</dbReference>
<feature type="signal peptide" evidence="1">
    <location>
        <begin position="1"/>
        <end position="19"/>
    </location>
</feature>
<keyword evidence="4" id="KW-1185">Reference proteome</keyword>
<sequence>MKKILLLSAVAASSLFALTNEQILDFYKQIVPSNVKIEVASRQKVENNTAYEAVILKVTEGDQSNDMVVFTRDDLIFNDILDLKNMTNYKQVILDKMLASKLKDVYKKEDKKYIISLGDDAKKPTTVIFTDPECPYCRLELANIEKRLVNENVKMILTPVHDKSALEKSHLIYKEIASAKSDSEKVKIMRKYYDQNAVVPEKSVSEAEVKKMDDLRKKYFNAGVNSVPKIISEDSLK</sequence>
<organism evidence="3 4">
    <name type="scientific">Campylobacter suis</name>
    <dbReference type="NCBI Taxonomy" id="2790657"/>
    <lineage>
        <taxon>Bacteria</taxon>
        <taxon>Pseudomonadati</taxon>
        <taxon>Campylobacterota</taxon>
        <taxon>Epsilonproteobacteria</taxon>
        <taxon>Campylobacterales</taxon>
        <taxon>Campylobacteraceae</taxon>
        <taxon>Campylobacter</taxon>
    </lineage>
</organism>
<proteinExistence type="predicted"/>
<dbReference type="InterPro" id="IPR012336">
    <property type="entry name" value="Thioredoxin-like_fold"/>
</dbReference>
<dbReference type="Pfam" id="PF13098">
    <property type="entry name" value="Thioredoxin_2"/>
    <property type="match status" value="1"/>
</dbReference>
<dbReference type="InterPro" id="IPR036249">
    <property type="entry name" value="Thioredoxin-like_sf"/>
</dbReference>
<comment type="caution">
    <text evidence="3">The sequence shown here is derived from an EMBL/GenBank/DDBJ whole genome shotgun (WGS) entry which is preliminary data.</text>
</comment>
<feature type="chain" id="PRO_5047085142" description="Thioredoxin-like fold domain-containing protein" evidence="1">
    <location>
        <begin position="20"/>
        <end position="237"/>
    </location>
</feature>
<dbReference type="RefSeq" id="WP_230055967.1">
    <property type="nucleotide sequence ID" value="NZ_CAJHOE010000001.1"/>
</dbReference>
<name>A0ABM8Q0I3_9BACT</name>
<evidence type="ECO:0000259" key="2">
    <source>
        <dbReference type="Pfam" id="PF13098"/>
    </source>
</evidence>
<accession>A0ABM8Q0I3</accession>
<dbReference type="Gene3D" id="3.40.30.10">
    <property type="entry name" value="Glutaredoxin"/>
    <property type="match status" value="1"/>
</dbReference>
<gene>
    <name evidence="3" type="ORF">LMG8286_00158</name>
</gene>
<protein>
    <recommendedName>
        <fullName evidence="2">Thioredoxin-like fold domain-containing protein</fullName>
    </recommendedName>
</protein>
<dbReference type="SUPFAM" id="SSF52833">
    <property type="entry name" value="Thioredoxin-like"/>
    <property type="match status" value="1"/>
</dbReference>
<feature type="domain" description="Thioredoxin-like fold" evidence="2">
    <location>
        <begin position="121"/>
        <end position="234"/>
    </location>
</feature>
<reference evidence="3 4" key="1">
    <citation type="submission" date="2020-11" db="EMBL/GenBank/DDBJ databases">
        <authorList>
            <person name="Peeters C."/>
        </authorList>
    </citation>
    <scope>NUCLEOTIDE SEQUENCE [LARGE SCALE GENOMIC DNA]</scope>
    <source>
        <strain evidence="3 4">LMG 8286</strain>
    </source>
</reference>